<evidence type="ECO:0000313" key="3">
    <source>
        <dbReference type="Proteomes" id="UP000016931"/>
    </source>
</evidence>
<evidence type="ECO:0000256" key="1">
    <source>
        <dbReference type="SAM" id="MobiDB-lite"/>
    </source>
</evidence>
<organism evidence="2 3">
    <name type="scientific">Sphaerulina musiva (strain SO2202)</name>
    <name type="common">Poplar stem canker fungus</name>
    <name type="synonym">Septoria musiva</name>
    <dbReference type="NCBI Taxonomy" id="692275"/>
    <lineage>
        <taxon>Eukaryota</taxon>
        <taxon>Fungi</taxon>
        <taxon>Dikarya</taxon>
        <taxon>Ascomycota</taxon>
        <taxon>Pezizomycotina</taxon>
        <taxon>Dothideomycetes</taxon>
        <taxon>Dothideomycetidae</taxon>
        <taxon>Mycosphaerellales</taxon>
        <taxon>Mycosphaerellaceae</taxon>
        <taxon>Sphaerulina</taxon>
    </lineage>
</organism>
<sequence>MALLGLQYHHFAATMHQVLEKQQSSKLQTGLNFESQIGTPAKTPSHSNLPDMPLSHSPIQRNDPATNASSDQAAENLELMENDSEISNRFARLHAILAEAWRLMDESVERVRSFTKAVEIEDAEETRRAALGTRPMSPRR</sequence>
<dbReference type="GeneID" id="27898586"/>
<gene>
    <name evidence="2" type="ORF">SEPMUDRAFT_118666</name>
</gene>
<name>M3D1J8_SPHMS</name>
<dbReference type="HOGENOM" id="CLU_1836408_0_0_1"/>
<keyword evidence="3" id="KW-1185">Reference proteome</keyword>
<protein>
    <submittedName>
        <fullName evidence="2">Uncharacterized protein</fullName>
    </submittedName>
</protein>
<accession>M3D1J8</accession>
<feature type="compositionally biased region" description="Polar residues" evidence="1">
    <location>
        <begin position="34"/>
        <end position="48"/>
    </location>
</feature>
<feature type="region of interest" description="Disordered" evidence="1">
    <location>
        <begin position="34"/>
        <end position="80"/>
    </location>
</feature>
<dbReference type="Proteomes" id="UP000016931">
    <property type="component" value="Unassembled WGS sequence"/>
</dbReference>
<dbReference type="RefSeq" id="XP_016759494.1">
    <property type="nucleotide sequence ID" value="XM_016901449.1"/>
</dbReference>
<dbReference type="EMBL" id="KB456266">
    <property type="protein sequence ID" value="EMF11373.1"/>
    <property type="molecule type" value="Genomic_DNA"/>
</dbReference>
<evidence type="ECO:0000313" key="2">
    <source>
        <dbReference type="EMBL" id="EMF11373.1"/>
    </source>
</evidence>
<feature type="compositionally biased region" description="Polar residues" evidence="1">
    <location>
        <begin position="57"/>
        <end position="73"/>
    </location>
</feature>
<reference evidence="2 3" key="1">
    <citation type="journal article" date="2012" name="PLoS Pathog.">
        <title>Diverse lifestyles and strategies of plant pathogenesis encoded in the genomes of eighteen Dothideomycetes fungi.</title>
        <authorList>
            <person name="Ohm R.A."/>
            <person name="Feau N."/>
            <person name="Henrissat B."/>
            <person name="Schoch C.L."/>
            <person name="Horwitz B.A."/>
            <person name="Barry K.W."/>
            <person name="Condon B.J."/>
            <person name="Copeland A.C."/>
            <person name="Dhillon B."/>
            <person name="Glaser F."/>
            <person name="Hesse C.N."/>
            <person name="Kosti I."/>
            <person name="LaButti K."/>
            <person name="Lindquist E.A."/>
            <person name="Lucas S."/>
            <person name="Salamov A.A."/>
            <person name="Bradshaw R.E."/>
            <person name="Ciuffetti L."/>
            <person name="Hamelin R.C."/>
            <person name="Kema G.H.J."/>
            <person name="Lawrence C."/>
            <person name="Scott J.A."/>
            <person name="Spatafora J.W."/>
            <person name="Turgeon B.G."/>
            <person name="de Wit P.J.G.M."/>
            <person name="Zhong S."/>
            <person name="Goodwin S.B."/>
            <person name="Grigoriev I.V."/>
        </authorList>
    </citation>
    <scope>NUCLEOTIDE SEQUENCE [LARGE SCALE GENOMIC DNA]</scope>
    <source>
        <strain evidence="2 3">SO2202</strain>
    </source>
</reference>
<dbReference type="AlphaFoldDB" id="M3D1J8"/>
<dbReference type="OrthoDB" id="10264655at2759"/>
<proteinExistence type="predicted"/>